<protein>
    <submittedName>
        <fullName evidence="1">Uncharacterized protein</fullName>
    </submittedName>
</protein>
<dbReference type="AlphaFoldDB" id="A0A0D0B667"/>
<dbReference type="Proteomes" id="UP000054485">
    <property type="component" value="Unassembled WGS sequence"/>
</dbReference>
<accession>A0A0D0B667</accession>
<evidence type="ECO:0000313" key="1">
    <source>
        <dbReference type="EMBL" id="KIK45364.1"/>
    </source>
</evidence>
<dbReference type="STRING" id="930992.A0A0D0B667"/>
<gene>
    <name evidence="1" type="ORF">CY34DRAFT_40626</name>
</gene>
<dbReference type="OrthoDB" id="2688210at2759"/>
<dbReference type="EMBL" id="KN835174">
    <property type="protein sequence ID" value="KIK45364.1"/>
    <property type="molecule type" value="Genomic_DNA"/>
</dbReference>
<dbReference type="InParanoid" id="A0A0D0B667"/>
<feature type="non-terminal residue" evidence="1">
    <location>
        <position position="276"/>
    </location>
</feature>
<dbReference type="HOGENOM" id="CLU_052398_0_0_1"/>
<name>A0A0D0B667_9AGAM</name>
<reference evidence="2" key="2">
    <citation type="submission" date="2015-01" db="EMBL/GenBank/DDBJ databases">
        <title>Evolutionary Origins and Diversification of the Mycorrhizal Mutualists.</title>
        <authorList>
            <consortium name="DOE Joint Genome Institute"/>
            <consortium name="Mycorrhizal Genomics Consortium"/>
            <person name="Kohler A."/>
            <person name="Kuo A."/>
            <person name="Nagy L.G."/>
            <person name="Floudas D."/>
            <person name="Copeland A."/>
            <person name="Barry K.W."/>
            <person name="Cichocki N."/>
            <person name="Veneault-Fourrey C."/>
            <person name="LaButti K."/>
            <person name="Lindquist E.A."/>
            <person name="Lipzen A."/>
            <person name="Lundell T."/>
            <person name="Morin E."/>
            <person name="Murat C."/>
            <person name="Riley R."/>
            <person name="Ohm R."/>
            <person name="Sun H."/>
            <person name="Tunlid A."/>
            <person name="Henrissat B."/>
            <person name="Grigoriev I.V."/>
            <person name="Hibbett D.S."/>
            <person name="Martin F."/>
        </authorList>
    </citation>
    <scope>NUCLEOTIDE SEQUENCE [LARGE SCALE GENOMIC DNA]</scope>
    <source>
        <strain evidence="2">UH-Slu-Lm8-n1</strain>
    </source>
</reference>
<evidence type="ECO:0000313" key="2">
    <source>
        <dbReference type="Proteomes" id="UP000054485"/>
    </source>
</evidence>
<sequence length="276" mass="31334">MSDPHVDVCPDFTLDFYRTSRVPLVALNNTEAEAAALLRAVWVATNAAQRIQWQDQVAADNILAVENQRLLDEEADRQLQARRLGDATIDEEEKKKNRLKHIPIPSRPRPSRATQNILVSDFALRKLEKGHYVEIYYWTNKGIEDARLVYQATDDDGMVPNKTVDGSTTWIPASATRPSTTVVSDCNLDPLDFAQAIPRLVASLTERGWGHDRVHMLAGFWGALMLHRFWNSADPLDRRALMLYQEEQRRAWHQAIPLPGGAWDISILDDAELTRT</sequence>
<proteinExistence type="predicted"/>
<reference evidence="1 2" key="1">
    <citation type="submission" date="2014-04" db="EMBL/GenBank/DDBJ databases">
        <authorList>
            <consortium name="DOE Joint Genome Institute"/>
            <person name="Kuo A."/>
            <person name="Ruytinx J."/>
            <person name="Rineau F."/>
            <person name="Colpaert J."/>
            <person name="Kohler A."/>
            <person name="Nagy L.G."/>
            <person name="Floudas D."/>
            <person name="Copeland A."/>
            <person name="Barry K.W."/>
            <person name="Cichocki N."/>
            <person name="Veneault-Fourrey C."/>
            <person name="LaButti K."/>
            <person name="Lindquist E.A."/>
            <person name="Lipzen A."/>
            <person name="Lundell T."/>
            <person name="Morin E."/>
            <person name="Murat C."/>
            <person name="Sun H."/>
            <person name="Tunlid A."/>
            <person name="Henrissat B."/>
            <person name="Grigoriev I.V."/>
            <person name="Hibbett D.S."/>
            <person name="Martin F."/>
            <person name="Nordberg H.P."/>
            <person name="Cantor M.N."/>
            <person name="Hua S.X."/>
        </authorList>
    </citation>
    <scope>NUCLEOTIDE SEQUENCE [LARGE SCALE GENOMIC DNA]</scope>
    <source>
        <strain evidence="1 2">UH-Slu-Lm8-n1</strain>
    </source>
</reference>
<keyword evidence="2" id="KW-1185">Reference proteome</keyword>
<organism evidence="1 2">
    <name type="scientific">Suillus luteus UH-Slu-Lm8-n1</name>
    <dbReference type="NCBI Taxonomy" id="930992"/>
    <lineage>
        <taxon>Eukaryota</taxon>
        <taxon>Fungi</taxon>
        <taxon>Dikarya</taxon>
        <taxon>Basidiomycota</taxon>
        <taxon>Agaricomycotina</taxon>
        <taxon>Agaricomycetes</taxon>
        <taxon>Agaricomycetidae</taxon>
        <taxon>Boletales</taxon>
        <taxon>Suillineae</taxon>
        <taxon>Suillaceae</taxon>
        <taxon>Suillus</taxon>
    </lineage>
</organism>